<dbReference type="InterPro" id="IPR008160">
    <property type="entry name" value="Collagen"/>
</dbReference>
<feature type="compositionally biased region" description="Pro residues" evidence="2">
    <location>
        <begin position="22"/>
        <end position="37"/>
    </location>
</feature>
<dbReference type="Proteomes" id="UP000035642">
    <property type="component" value="Unassembled WGS sequence"/>
</dbReference>
<proteinExistence type="predicted"/>
<reference evidence="3" key="1">
    <citation type="submission" date="2012-09" db="EMBL/GenBank/DDBJ databases">
        <authorList>
            <person name="Martin A.A."/>
        </authorList>
    </citation>
    <scope>NUCLEOTIDE SEQUENCE</scope>
</reference>
<name>A0A0K0CWE2_ANGCA</name>
<keyword evidence="3" id="KW-1185">Reference proteome</keyword>
<accession>A0A0K0CWE2</accession>
<dbReference type="WBParaSite" id="ACAC_0000174901-mRNA-1">
    <property type="protein sequence ID" value="ACAC_0000174901-mRNA-1"/>
    <property type="gene ID" value="ACAC_0000174901"/>
</dbReference>
<dbReference type="AlphaFoldDB" id="A0A0K0CWE2"/>
<evidence type="ECO:0000256" key="1">
    <source>
        <dbReference type="ARBA" id="ARBA00022737"/>
    </source>
</evidence>
<feature type="region of interest" description="Disordered" evidence="2">
    <location>
        <begin position="1"/>
        <end position="76"/>
    </location>
</feature>
<dbReference type="Pfam" id="PF01391">
    <property type="entry name" value="Collagen"/>
    <property type="match status" value="1"/>
</dbReference>
<organism evidence="3 4">
    <name type="scientific">Angiostrongylus cantonensis</name>
    <name type="common">Rat lungworm</name>
    <dbReference type="NCBI Taxonomy" id="6313"/>
    <lineage>
        <taxon>Eukaryota</taxon>
        <taxon>Metazoa</taxon>
        <taxon>Ecdysozoa</taxon>
        <taxon>Nematoda</taxon>
        <taxon>Chromadorea</taxon>
        <taxon>Rhabditida</taxon>
        <taxon>Rhabditina</taxon>
        <taxon>Rhabditomorpha</taxon>
        <taxon>Strongyloidea</taxon>
        <taxon>Metastrongylidae</taxon>
        <taxon>Angiostrongylus</taxon>
    </lineage>
</organism>
<evidence type="ECO:0000313" key="4">
    <source>
        <dbReference type="WBParaSite" id="ACAC_0000174901-mRNA-1"/>
    </source>
</evidence>
<protein>
    <submittedName>
        <fullName evidence="4">Collagen triple helix repeat protein</fullName>
    </submittedName>
</protein>
<feature type="compositionally biased region" description="Polar residues" evidence="2">
    <location>
        <begin position="1"/>
        <end position="12"/>
    </location>
</feature>
<evidence type="ECO:0000313" key="3">
    <source>
        <dbReference type="Proteomes" id="UP000035642"/>
    </source>
</evidence>
<keyword evidence="1" id="KW-0677">Repeat</keyword>
<reference evidence="4" key="2">
    <citation type="submission" date="2017-02" db="UniProtKB">
        <authorList>
            <consortium name="WormBaseParasite"/>
        </authorList>
    </citation>
    <scope>IDENTIFICATION</scope>
</reference>
<sequence length="98" mass="10268">MCAQEGMQQQKPMGSETGLQGPPGPPGRPGPDGPPGIPGLDGLSGPQGPPGRDGEPGQPGPPRQNMGARNRRETKVTDIECKLKVHIKRKGCLVIDDR</sequence>
<evidence type="ECO:0000256" key="2">
    <source>
        <dbReference type="SAM" id="MobiDB-lite"/>
    </source>
</evidence>
<dbReference type="STRING" id="6313.A0A0K0CWE2"/>